<feature type="transmembrane region" description="Helical" evidence="1">
    <location>
        <begin position="44"/>
        <end position="65"/>
    </location>
</feature>
<dbReference type="AlphaFoldDB" id="A0A8K2A1S2"/>
<keyword evidence="1" id="KW-1133">Transmembrane helix</keyword>
<keyword evidence="1" id="KW-0812">Transmembrane</keyword>
<sequence length="106" mass="11594">MPEEPANLTSTVEEELDVRLPSGKSITSQRPVTREATASSLGKVIVWTFALSVAACFVVVFIEIYRTTAQSQDLSASFELFKTVSAVMSGPLGFVLGFYFRENVKP</sequence>
<proteinExistence type="predicted"/>
<organism evidence="2 3">
    <name type="scientific">Petrachloros mirabilis ULC683</name>
    <dbReference type="NCBI Taxonomy" id="2781853"/>
    <lineage>
        <taxon>Bacteria</taxon>
        <taxon>Bacillati</taxon>
        <taxon>Cyanobacteriota</taxon>
        <taxon>Cyanophyceae</taxon>
        <taxon>Synechococcales</taxon>
        <taxon>Petrachlorosaceae</taxon>
        <taxon>Petrachloros</taxon>
        <taxon>Petrachloros mirabilis</taxon>
    </lineage>
</organism>
<comment type="caution">
    <text evidence="2">The sequence shown here is derived from an EMBL/GenBank/DDBJ whole genome shotgun (WGS) entry which is preliminary data.</text>
</comment>
<dbReference type="RefSeq" id="WP_161826724.1">
    <property type="nucleotide sequence ID" value="NZ_WVIC01000045.1"/>
</dbReference>
<evidence type="ECO:0000256" key="1">
    <source>
        <dbReference type="SAM" id="Phobius"/>
    </source>
</evidence>
<protein>
    <submittedName>
        <fullName evidence="2">Uncharacterized protein</fullName>
    </submittedName>
</protein>
<dbReference type="Proteomes" id="UP000607397">
    <property type="component" value="Unassembled WGS sequence"/>
</dbReference>
<dbReference type="EMBL" id="WVIC01000045">
    <property type="protein sequence ID" value="NCJ08248.1"/>
    <property type="molecule type" value="Genomic_DNA"/>
</dbReference>
<keyword evidence="3" id="KW-1185">Reference proteome</keyword>
<feature type="transmembrane region" description="Helical" evidence="1">
    <location>
        <begin position="80"/>
        <end position="100"/>
    </location>
</feature>
<evidence type="ECO:0000313" key="2">
    <source>
        <dbReference type="EMBL" id="NCJ08248.1"/>
    </source>
</evidence>
<keyword evidence="1" id="KW-0472">Membrane</keyword>
<reference evidence="2" key="1">
    <citation type="submission" date="2019-12" db="EMBL/GenBank/DDBJ databases">
        <title>High-Quality draft genome sequences of three cyanobacteria isolated from the limestone walls of the Old Cathedral of Coimbra.</title>
        <authorList>
            <person name="Tiago I."/>
            <person name="Soares F."/>
            <person name="Portugal A."/>
        </authorList>
    </citation>
    <scope>NUCLEOTIDE SEQUENCE [LARGE SCALE GENOMIC DNA]</scope>
    <source>
        <strain evidence="2">C</strain>
    </source>
</reference>
<name>A0A8K2A1S2_9CYAN</name>
<accession>A0A8K2A1S2</accession>
<evidence type="ECO:0000313" key="3">
    <source>
        <dbReference type="Proteomes" id="UP000607397"/>
    </source>
</evidence>
<gene>
    <name evidence="2" type="ORF">GS597_17385</name>
</gene>